<dbReference type="GO" id="GO:0000725">
    <property type="term" value="P:recombinational repair"/>
    <property type="evidence" value="ECO:0007669"/>
    <property type="project" value="TreeGrafter"/>
</dbReference>
<dbReference type="SUPFAM" id="SSF52540">
    <property type="entry name" value="P-loop containing nucleoside triphosphate hydrolases"/>
    <property type="match status" value="1"/>
</dbReference>
<evidence type="ECO:0000259" key="6">
    <source>
        <dbReference type="PROSITE" id="PS51198"/>
    </source>
</evidence>
<keyword evidence="3" id="KW-0347">Helicase</keyword>
<dbReference type="InterPro" id="IPR014016">
    <property type="entry name" value="UvrD-like_ATP-bd"/>
</dbReference>
<dbReference type="PROSITE" id="PS51198">
    <property type="entry name" value="UVRD_HELICASE_ATP_BIND"/>
    <property type="match status" value="1"/>
</dbReference>
<evidence type="ECO:0000256" key="2">
    <source>
        <dbReference type="ARBA" id="ARBA00022801"/>
    </source>
</evidence>
<feature type="region of interest" description="Disordered" evidence="5">
    <location>
        <begin position="42"/>
        <end position="61"/>
    </location>
</feature>
<keyword evidence="2" id="KW-0378">Hydrolase</keyword>
<evidence type="ECO:0000256" key="1">
    <source>
        <dbReference type="ARBA" id="ARBA00022741"/>
    </source>
</evidence>
<keyword evidence="1" id="KW-0547">Nucleotide-binding</keyword>
<dbReference type="AlphaFoldDB" id="A0A6J6SA16"/>
<feature type="domain" description="UvrD-like helicase ATP-binding" evidence="6">
    <location>
        <begin position="185"/>
        <end position="533"/>
    </location>
</feature>
<feature type="compositionally biased region" description="Basic and acidic residues" evidence="5">
    <location>
        <begin position="45"/>
        <end position="59"/>
    </location>
</feature>
<protein>
    <submittedName>
        <fullName evidence="7">Unannotated protein</fullName>
    </submittedName>
</protein>
<dbReference type="Gene3D" id="3.40.50.300">
    <property type="entry name" value="P-loop containing nucleotide triphosphate hydrolases"/>
    <property type="match status" value="3"/>
</dbReference>
<evidence type="ECO:0000256" key="3">
    <source>
        <dbReference type="ARBA" id="ARBA00022806"/>
    </source>
</evidence>
<evidence type="ECO:0000256" key="5">
    <source>
        <dbReference type="SAM" id="MobiDB-lite"/>
    </source>
</evidence>
<dbReference type="PANTHER" id="PTHR11070">
    <property type="entry name" value="UVRD / RECB / PCRA DNA HELICASE FAMILY MEMBER"/>
    <property type="match status" value="1"/>
</dbReference>
<name>A0A6J6SA16_9ZZZZ</name>
<dbReference type="InterPro" id="IPR000212">
    <property type="entry name" value="DNA_helicase_UvrD/REP"/>
</dbReference>
<dbReference type="PANTHER" id="PTHR11070:SF45">
    <property type="entry name" value="DNA 3'-5' HELICASE"/>
    <property type="match status" value="1"/>
</dbReference>
<dbReference type="EMBL" id="CAEZYQ010000003">
    <property type="protein sequence ID" value="CAB4731714.1"/>
    <property type="molecule type" value="Genomic_DNA"/>
</dbReference>
<dbReference type="GO" id="GO:0016787">
    <property type="term" value="F:hydrolase activity"/>
    <property type="evidence" value="ECO:0007669"/>
    <property type="project" value="UniProtKB-KW"/>
</dbReference>
<evidence type="ECO:0000256" key="4">
    <source>
        <dbReference type="ARBA" id="ARBA00022840"/>
    </source>
</evidence>
<dbReference type="InterPro" id="IPR027785">
    <property type="entry name" value="UvrD-like_helicase_C"/>
</dbReference>
<accession>A0A6J6SA16</accession>
<dbReference type="GO" id="GO:0005829">
    <property type="term" value="C:cytosol"/>
    <property type="evidence" value="ECO:0007669"/>
    <property type="project" value="TreeGrafter"/>
</dbReference>
<reference evidence="7" key="1">
    <citation type="submission" date="2020-05" db="EMBL/GenBank/DDBJ databases">
        <authorList>
            <person name="Chiriac C."/>
            <person name="Salcher M."/>
            <person name="Ghai R."/>
            <person name="Kavagutti S V."/>
        </authorList>
    </citation>
    <scope>NUCLEOTIDE SEQUENCE</scope>
</reference>
<dbReference type="InterPro" id="IPR027417">
    <property type="entry name" value="P-loop_NTPase"/>
</dbReference>
<dbReference type="Pfam" id="PF13538">
    <property type="entry name" value="UvrD_C_2"/>
    <property type="match status" value="1"/>
</dbReference>
<dbReference type="GO" id="GO:0003677">
    <property type="term" value="F:DNA binding"/>
    <property type="evidence" value="ECO:0007669"/>
    <property type="project" value="InterPro"/>
</dbReference>
<evidence type="ECO:0000313" key="7">
    <source>
        <dbReference type="EMBL" id="CAB4731714.1"/>
    </source>
</evidence>
<keyword evidence="4" id="KW-0067">ATP-binding</keyword>
<gene>
    <name evidence="7" type="ORF">UFOPK2761_00554</name>
</gene>
<sequence>MNETTALDTTLAEEKHHLEVARAALGSMLANAAELAAAYQDDFEESRRNRRPGDARPDHNMGFAMSQYRARRLEDLADDDVPLFFGRLWTDEGEDHHLGRRHVRDEDDRTHPLVVDWRAPIGERFYRATAHDRRGVARRRRFGFDGPRLTGFEDERLDGTGSTSAILEAEIERPRSGPMRDIVATIQPDQDELIRRDMGATLCVQGAPGTGKTAVGLHRAAWLLYTHRRRLSTGGLLVLGPSSGFLDYIAGVLPMLGERAVQHSTVDALLGTDQGVEEDLGSAEHRAAERLKHDARMVEVLARAVDLHRSDVTDDHVVRHGGIEWYLRAEEVRPLTDQVAATARSWSSGRTQLAHALSGLVQRQSEQRTGRLREAAWLRDLRKQPDFVALLDQLWPRLTPTRVLRRLQQDPDVRRGACEGLLSTDEQELLALPRRSRRPTRADLLVMDELRSLLSAPRPQRTWDHVVIDEAQDLSPMQCRAVARHCPDGSFTVLGDLAQGTTPWSAPTWRRQLLHLGHSDAEVLELTRGYRVPTEVLQVANALLPHLDVHVPPATSMRSGGRCSAHAVARSDDLSTTTQALVERLLALPGLTGVISSTAIIDLLGEDLAPDPRLHLVPAHLVKGLEFDHVVVVEPAALLERDADLGLRHLYIAVTRAVMTLDLVHSAPLPDALELVSDRPGRGSARLESHATVGFRA</sequence>
<proteinExistence type="predicted"/>
<organism evidence="7">
    <name type="scientific">freshwater metagenome</name>
    <dbReference type="NCBI Taxonomy" id="449393"/>
    <lineage>
        <taxon>unclassified sequences</taxon>
        <taxon>metagenomes</taxon>
        <taxon>ecological metagenomes</taxon>
    </lineage>
</organism>
<dbReference type="GO" id="GO:0043138">
    <property type="term" value="F:3'-5' DNA helicase activity"/>
    <property type="evidence" value="ECO:0007669"/>
    <property type="project" value="TreeGrafter"/>
</dbReference>
<dbReference type="GO" id="GO:0005524">
    <property type="term" value="F:ATP binding"/>
    <property type="evidence" value="ECO:0007669"/>
    <property type="project" value="UniProtKB-KW"/>
</dbReference>